<comment type="subcellular location">
    <subcellularLocation>
        <location evidence="1">Membrane</location>
        <topology evidence="1">Multi-pass membrane protein</topology>
    </subcellularLocation>
</comment>
<dbReference type="InterPro" id="IPR000620">
    <property type="entry name" value="EamA_dom"/>
</dbReference>
<name>A0A5C5VSC6_9BACT</name>
<feature type="transmembrane region" description="Helical" evidence="7">
    <location>
        <begin position="158"/>
        <end position="178"/>
    </location>
</feature>
<gene>
    <name evidence="9" type="ORF">Pla111_29230</name>
</gene>
<dbReference type="OrthoDB" id="210761at2"/>
<feature type="transmembrane region" description="Helical" evidence="7">
    <location>
        <begin position="227"/>
        <end position="249"/>
    </location>
</feature>
<feature type="transmembrane region" description="Helical" evidence="7">
    <location>
        <begin position="104"/>
        <end position="127"/>
    </location>
</feature>
<sequence length="324" mass="34174">MRIPTALGQLPPVIAYFQFALICLFFGSNFILMSRASRWFGPVEIGLGRVFGAAILLAIVWIVAERSRRLRPRDLRNIALVAVIANAYPYAAQPTLIASFGAHSFFGMTVAFTPLLTILVSIPVLGIHPTWRQIIGVIGGLGFIGMLLNAGALQGITVGMLAMAVTVPLSYALGNTWLRRTLRDADPTPMSVAMLMISSLTLAPLALAPGLSTTLGIGPPTPRTDFAIAAAALGALGALGTGACVWMFVRLVQSHGPLFAGMVTYVVPVMAILWGLADGETITSQQLIAVSGILSMVALVQAPTQKHTAEESGEWSPDPLTADA</sequence>
<feature type="domain" description="EamA" evidence="8">
    <location>
        <begin position="162"/>
        <end position="299"/>
    </location>
</feature>
<reference evidence="9 10" key="1">
    <citation type="submission" date="2019-02" db="EMBL/GenBank/DDBJ databases">
        <title>Deep-cultivation of Planctomycetes and their phenomic and genomic characterization uncovers novel biology.</title>
        <authorList>
            <person name="Wiegand S."/>
            <person name="Jogler M."/>
            <person name="Boedeker C."/>
            <person name="Pinto D."/>
            <person name="Vollmers J."/>
            <person name="Rivas-Marin E."/>
            <person name="Kohn T."/>
            <person name="Peeters S.H."/>
            <person name="Heuer A."/>
            <person name="Rast P."/>
            <person name="Oberbeckmann S."/>
            <person name="Bunk B."/>
            <person name="Jeske O."/>
            <person name="Meyerdierks A."/>
            <person name="Storesund J.E."/>
            <person name="Kallscheuer N."/>
            <person name="Luecker S."/>
            <person name="Lage O.M."/>
            <person name="Pohl T."/>
            <person name="Merkel B.J."/>
            <person name="Hornburger P."/>
            <person name="Mueller R.-W."/>
            <person name="Bruemmer F."/>
            <person name="Labrenz M."/>
            <person name="Spormann A.M."/>
            <person name="Op Den Camp H."/>
            <person name="Overmann J."/>
            <person name="Amann R."/>
            <person name="Jetten M.S.M."/>
            <person name="Mascher T."/>
            <person name="Medema M.H."/>
            <person name="Devos D.P."/>
            <person name="Kaster A.-K."/>
            <person name="Ovreas L."/>
            <person name="Rohde M."/>
            <person name="Galperin M.Y."/>
            <person name="Jogler C."/>
        </authorList>
    </citation>
    <scope>NUCLEOTIDE SEQUENCE [LARGE SCALE GENOMIC DNA]</scope>
    <source>
        <strain evidence="9 10">Pla111</strain>
    </source>
</reference>
<dbReference type="InterPro" id="IPR050638">
    <property type="entry name" value="AA-Vitamin_Transporters"/>
</dbReference>
<evidence type="ECO:0000256" key="6">
    <source>
        <dbReference type="SAM" id="MobiDB-lite"/>
    </source>
</evidence>
<keyword evidence="5 7" id="KW-0472">Membrane</keyword>
<evidence type="ECO:0000256" key="5">
    <source>
        <dbReference type="ARBA" id="ARBA00023136"/>
    </source>
</evidence>
<dbReference type="PANTHER" id="PTHR32322:SF2">
    <property type="entry name" value="EAMA DOMAIN-CONTAINING PROTEIN"/>
    <property type="match status" value="1"/>
</dbReference>
<feature type="transmembrane region" description="Helical" evidence="7">
    <location>
        <begin position="45"/>
        <end position="63"/>
    </location>
</feature>
<evidence type="ECO:0000256" key="1">
    <source>
        <dbReference type="ARBA" id="ARBA00004141"/>
    </source>
</evidence>
<keyword evidence="10" id="KW-1185">Reference proteome</keyword>
<keyword evidence="3 7" id="KW-0812">Transmembrane</keyword>
<evidence type="ECO:0000256" key="2">
    <source>
        <dbReference type="ARBA" id="ARBA00007362"/>
    </source>
</evidence>
<feature type="region of interest" description="Disordered" evidence="6">
    <location>
        <begin position="305"/>
        <end position="324"/>
    </location>
</feature>
<evidence type="ECO:0000313" key="9">
    <source>
        <dbReference type="EMBL" id="TWT41546.1"/>
    </source>
</evidence>
<evidence type="ECO:0000313" key="10">
    <source>
        <dbReference type="Proteomes" id="UP000318995"/>
    </source>
</evidence>
<dbReference type="GO" id="GO:0016020">
    <property type="term" value="C:membrane"/>
    <property type="evidence" value="ECO:0007669"/>
    <property type="project" value="UniProtKB-SubCell"/>
</dbReference>
<feature type="transmembrane region" description="Helical" evidence="7">
    <location>
        <begin position="282"/>
        <end position="300"/>
    </location>
</feature>
<dbReference type="Pfam" id="PF00892">
    <property type="entry name" value="EamA"/>
    <property type="match status" value="2"/>
</dbReference>
<organism evidence="9 10">
    <name type="scientific">Botrimarina hoheduenensis</name>
    <dbReference type="NCBI Taxonomy" id="2528000"/>
    <lineage>
        <taxon>Bacteria</taxon>
        <taxon>Pseudomonadati</taxon>
        <taxon>Planctomycetota</taxon>
        <taxon>Planctomycetia</taxon>
        <taxon>Pirellulales</taxon>
        <taxon>Lacipirellulaceae</taxon>
        <taxon>Botrimarina</taxon>
    </lineage>
</organism>
<dbReference type="PANTHER" id="PTHR32322">
    <property type="entry name" value="INNER MEMBRANE TRANSPORTER"/>
    <property type="match status" value="1"/>
</dbReference>
<comment type="similarity">
    <text evidence="2">Belongs to the EamA transporter family.</text>
</comment>
<feature type="transmembrane region" description="Helical" evidence="7">
    <location>
        <begin position="134"/>
        <end position="152"/>
    </location>
</feature>
<dbReference type="Proteomes" id="UP000318995">
    <property type="component" value="Unassembled WGS sequence"/>
</dbReference>
<feature type="domain" description="EamA" evidence="8">
    <location>
        <begin position="15"/>
        <end position="145"/>
    </location>
</feature>
<evidence type="ECO:0000256" key="4">
    <source>
        <dbReference type="ARBA" id="ARBA00022989"/>
    </source>
</evidence>
<feature type="transmembrane region" description="Helical" evidence="7">
    <location>
        <begin position="75"/>
        <end position="92"/>
    </location>
</feature>
<feature type="transmembrane region" description="Helical" evidence="7">
    <location>
        <begin position="12"/>
        <end position="33"/>
    </location>
</feature>
<evidence type="ECO:0000256" key="7">
    <source>
        <dbReference type="SAM" id="Phobius"/>
    </source>
</evidence>
<dbReference type="InterPro" id="IPR037185">
    <property type="entry name" value="EmrE-like"/>
</dbReference>
<evidence type="ECO:0000259" key="8">
    <source>
        <dbReference type="Pfam" id="PF00892"/>
    </source>
</evidence>
<comment type="caution">
    <text evidence="9">The sequence shown here is derived from an EMBL/GenBank/DDBJ whole genome shotgun (WGS) entry which is preliminary data.</text>
</comment>
<dbReference type="SUPFAM" id="SSF103481">
    <property type="entry name" value="Multidrug resistance efflux transporter EmrE"/>
    <property type="match status" value="2"/>
</dbReference>
<feature type="transmembrane region" description="Helical" evidence="7">
    <location>
        <begin position="256"/>
        <end position="276"/>
    </location>
</feature>
<accession>A0A5C5VSC6</accession>
<dbReference type="EMBL" id="SJPH01000008">
    <property type="protein sequence ID" value="TWT41546.1"/>
    <property type="molecule type" value="Genomic_DNA"/>
</dbReference>
<evidence type="ECO:0000256" key="3">
    <source>
        <dbReference type="ARBA" id="ARBA00022692"/>
    </source>
</evidence>
<protein>
    <submittedName>
        <fullName evidence="9">EamA-like transporter family protein</fullName>
    </submittedName>
</protein>
<feature type="transmembrane region" description="Helical" evidence="7">
    <location>
        <begin position="190"/>
        <end position="207"/>
    </location>
</feature>
<keyword evidence="4 7" id="KW-1133">Transmembrane helix</keyword>
<dbReference type="AlphaFoldDB" id="A0A5C5VSC6"/>
<proteinExistence type="inferred from homology"/>